<feature type="domain" description="WYL" evidence="1">
    <location>
        <begin position="2"/>
        <end position="63"/>
    </location>
</feature>
<accession>A0ABX7FNN8</accession>
<gene>
    <name evidence="2" type="ORF">JNE38_26155</name>
</gene>
<sequence>MVKELQRAIDHQQHVQIIYLGQEGQTTMRTLRPLEVVGDRLKAYCLTRKAPRVFVIDNILAVAPVVSSRAV</sequence>
<dbReference type="EMBL" id="CP069127">
    <property type="protein sequence ID" value="QRG66921.1"/>
    <property type="molecule type" value="Genomic_DNA"/>
</dbReference>
<evidence type="ECO:0000259" key="1">
    <source>
        <dbReference type="Pfam" id="PF13280"/>
    </source>
</evidence>
<dbReference type="Proteomes" id="UP000596248">
    <property type="component" value="Chromosome"/>
</dbReference>
<dbReference type="Pfam" id="PF13280">
    <property type="entry name" value="WYL"/>
    <property type="match status" value="1"/>
</dbReference>
<protein>
    <submittedName>
        <fullName evidence="2">WYL domain-containing protein</fullName>
    </submittedName>
</protein>
<evidence type="ECO:0000313" key="2">
    <source>
        <dbReference type="EMBL" id="QRG66921.1"/>
    </source>
</evidence>
<proteinExistence type="predicted"/>
<organism evidence="2 3">
    <name type="scientific">Brevibacillus choshinensis</name>
    <dbReference type="NCBI Taxonomy" id="54911"/>
    <lineage>
        <taxon>Bacteria</taxon>
        <taxon>Bacillati</taxon>
        <taxon>Bacillota</taxon>
        <taxon>Bacilli</taxon>
        <taxon>Bacillales</taxon>
        <taxon>Paenibacillaceae</taxon>
        <taxon>Brevibacillus</taxon>
    </lineage>
</organism>
<evidence type="ECO:0000313" key="3">
    <source>
        <dbReference type="Proteomes" id="UP000596248"/>
    </source>
</evidence>
<dbReference type="PROSITE" id="PS52050">
    <property type="entry name" value="WYL"/>
    <property type="match status" value="1"/>
</dbReference>
<reference evidence="2 3" key="1">
    <citation type="submission" date="2021-01" db="EMBL/GenBank/DDBJ databases">
        <title>Identification of strong promoters based on the transcriptome of Brevibacillus choshinensis.</title>
        <authorList>
            <person name="Yao D."/>
            <person name="Zhang K."/>
            <person name="Wu J."/>
        </authorList>
    </citation>
    <scope>NUCLEOTIDE SEQUENCE [LARGE SCALE GENOMIC DNA]</scope>
    <source>
        <strain evidence="2 3">HPD31-SP3</strain>
    </source>
</reference>
<name>A0ABX7FNN8_BRECH</name>
<keyword evidence="3" id="KW-1185">Reference proteome</keyword>
<dbReference type="InterPro" id="IPR026881">
    <property type="entry name" value="WYL_dom"/>
</dbReference>